<keyword evidence="2" id="KW-1185">Reference proteome</keyword>
<organism evidence="1 2">
    <name type="scientific">Paragonimus heterotremus</name>
    <dbReference type="NCBI Taxonomy" id="100268"/>
    <lineage>
        <taxon>Eukaryota</taxon>
        <taxon>Metazoa</taxon>
        <taxon>Spiralia</taxon>
        <taxon>Lophotrochozoa</taxon>
        <taxon>Platyhelminthes</taxon>
        <taxon>Trematoda</taxon>
        <taxon>Digenea</taxon>
        <taxon>Plagiorchiida</taxon>
        <taxon>Troglotremata</taxon>
        <taxon>Troglotrematidae</taxon>
        <taxon>Paragonimus</taxon>
    </lineage>
</organism>
<feature type="non-terminal residue" evidence="1">
    <location>
        <position position="1"/>
    </location>
</feature>
<accession>A0A8J4SX15</accession>
<name>A0A8J4SX15_9TREM</name>
<evidence type="ECO:0000313" key="1">
    <source>
        <dbReference type="EMBL" id="KAF5398765.1"/>
    </source>
</evidence>
<dbReference type="OrthoDB" id="1305878at2759"/>
<comment type="caution">
    <text evidence="1">The sequence shown here is derived from an EMBL/GenBank/DDBJ whole genome shotgun (WGS) entry which is preliminary data.</text>
</comment>
<dbReference type="AlphaFoldDB" id="A0A8J4SX15"/>
<reference evidence="1" key="1">
    <citation type="submission" date="2019-05" db="EMBL/GenBank/DDBJ databases">
        <title>Annotation for the trematode Paragonimus heterotremus.</title>
        <authorList>
            <person name="Choi Y.-J."/>
        </authorList>
    </citation>
    <scope>NUCLEOTIDE SEQUENCE</scope>
    <source>
        <strain evidence="1">LC</strain>
    </source>
</reference>
<gene>
    <name evidence="1" type="ORF">PHET_08262</name>
</gene>
<sequence>FRPAPLPTALATRSLSKSPSALPAGAQLVGGRLSSCNRVPSSAAFLVGESELVSISLTRLANSSELQPVLFPEQHSSVFHSNEKFGMNQTPTLPLKFSLQHHNLETIYLLCPSIVTVQTLHNLLLAKYQLDQHQSIVDLYLNGECLEPSHSLREIAFLYTFPAKQKRMCFEFAFAEARLAWWGRPMPRLERPRQKSLTSSQNNWPTQTHMCIYSSPDSTEESIPRQRSRSISGEVCRADIHHKSKRTSL</sequence>
<dbReference type="EMBL" id="LUCH01004664">
    <property type="protein sequence ID" value="KAF5398765.1"/>
    <property type="molecule type" value="Genomic_DNA"/>
</dbReference>
<proteinExistence type="predicted"/>
<dbReference type="Gene3D" id="3.10.20.90">
    <property type="entry name" value="Phosphatidylinositol 3-kinase Catalytic Subunit, Chain A, domain 1"/>
    <property type="match status" value="1"/>
</dbReference>
<protein>
    <submittedName>
        <fullName evidence="1">Uncharacterized protein</fullName>
    </submittedName>
</protein>
<evidence type="ECO:0000313" key="2">
    <source>
        <dbReference type="Proteomes" id="UP000748531"/>
    </source>
</evidence>
<dbReference type="Proteomes" id="UP000748531">
    <property type="component" value="Unassembled WGS sequence"/>
</dbReference>